<evidence type="ECO:0000313" key="2">
    <source>
        <dbReference type="EMBL" id="JAP54836.1"/>
    </source>
</evidence>
<protein>
    <submittedName>
        <fullName evidence="2">Uncharacterized protein</fullName>
    </submittedName>
</protein>
<accession>A0A0X3Q629</accession>
<name>A0A0X3Q629_SCHSO</name>
<reference evidence="2" key="1">
    <citation type="submission" date="2016-01" db="EMBL/GenBank/DDBJ databases">
        <title>Reference transcriptome for the parasite Schistocephalus solidus: insights into the molecular evolution of parasitism.</title>
        <authorList>
            <person name="Hebert F.O."/>
            <person name="Grambauer S."/>
            <person name="Barber I."/>
            <person name="Landry C.R."/>
            <person name="Aubin-Horth N."/>
        </authorList>
    </citation>
    <scope>NUCLEOTIDE SEQUENCE</scope>
</reference>
<sequence length="482" mass="53044">MSSTIQWTSVVDNGSELSKSFTAGYESPHDLNASPQPPASSTPTKASSSVQTPECLRSLVRFRTQAKDQFVVRVVKITDKLSSRDPTNKQEAPSPTPRLDVADQESLQRLLKQPGTSLFVGFQAQMPAMSSEYVSRSTSADQVSNERSCQTHSHRRKVGKGVRLCFSCLLKGNGPQIEDFYKGVVSQRLEAWEKSSGRPGFLLEILVALRKTVENILKQIRLDGLQTILPEEDYVFYPLHSEELRPVCRCSKKASFSTDCLEGKALQRLELNTEPSSPVQMCAGSCIQYSSQCTSSPISVPTQVQPQEYRKTLPAVNRRNSSLLSALVNSRPVSAYGTLFGNTGKGLASEMQCFLSASGSSPQSQTLDRAAYVPSPLDLTQIPKNIFFAEYDLNNCFTGDSIHRNEHSQISQLNRLSPDLCPNCLMCGSPRGTFETSGRMYAPNDVSEFPVYGREGEYLPIETVGQCSGQAYSPNGSQRIMP</sequence>
<gene>
    <name evidence="2" type="ORF">TR127388</name>
</gene>
<organism evidence="2">
    <name type="scientific">Schistocephalus solidus</name>
    <name type="common">Tapeworm</name>
    <dbReference type="NCBI Taxonomy" id="70667"/>
    <lineage>
        <taxon>Eukaryota</taxon>
        <taxon>Metazoa</taxon>
        <taxon>Spiralia</taxon>
        <taxon>Lophotrochozoa</taxon>
        <taxon>Platyhelminthes</taxon>
        <taxon>Cestoda</taxon>
        <taxon>Eucestoda</taxon>
        <taxon>Diphyllobothriidea</taxon>
        <taxon>Diphyllobothriidae</taxon>
        <taxon>Schistocephalus</taxon>
    </lineage>
</organism>
<proteinExistence type="predicted"/>
<evidence type="ECO:0000256" key="1">
    <source>
        <dbReference type="SAM" id="MobiDB-lite"/>
    </source>
</evidence>
<feature type="region of interest" description="Disordered" evidence="1">
    <location>
        <begin position="19"/>
        <end position="52"/>
    </location>
</feature>
<dbReference type="EMBL" id="GEEE01008389">
    <property type="protein sequence ID" value="JAP54836.1"/>
    <property type="molecule type" value="Transcribed_RNA"/>
</dbReference>
<dbReference type="AlphaFoldDB" id="A0A0X3Q629"/>
<feature type="non-terminal residue" evidence="2">
    <location>
        <position position="482"/>
    </location>
</feature>